<dbReference type="EMBL" id="LNQL01000002">
    <property type="protein sequence ID" value="KSU49070.1"/>
    <property type="molecule type" value="Genomic_DNA"/>
</dbReference>
<dbReference type="PANTHER" id="PTHR30591">
    <property type="entry name" value="RECBCD ENZYME SUBUNIT RECC"/>
    <property type="match status" value="1"/>
</dbReference>
<feature type="binding site" evidence="14">
    <location>
        <position position="1107"/>
    </location>
    <ligand>
        <name>[4Fe-4S] cluster</name>
        <dbReference type="ChEBI" id="CHEBI:49883"/>
    </ligand>
</feature>
<dbReference type="PANTHER" id="PTHR30591:SF1">
    <property type="entry name" value="RECBCD ENZYME SUBUNIT RECC"/>
    <property type="match status" value="1"/>
</dbReference>
<dbReference type="GO" id="GO:0005524">
    <property type="term" value="F:ATP binding"/>
    <property type="evidence" value="ECO:0007669"/>
    <property type="project" value="UniProtKB-UniRule"/>
</dbReference>
<evidence type="ECO:0000256" key="4">
    <source>
        <dbReference type="ARBA" id="ARBA00022741"/>
    </source>
</evidence>
<keyword evidence="12 14" id="KW-0238">DNA-binding</keyword>
<dbReference type="Proteomes" id="UP000053797">
    <property type="component" value="Unassembled WGS sequence"/>
</dbReference>
<comment type="similarity">
    <text evidence="14">Belongs to the helicase family. AddB/RexB type 1 subfamily.</text>
</comment>
<dbReference type="InterPro" id="IPR014140">
    <property type="entry name" value="DNA_helicase_suAddB"/>
</dbReference>
<keyword evidence="11 14" id="KW-0411">Iron-sulfur</keyword>
<keyword evidence="3 14" id="KW-0479">Metal-binding</keyword>
<keyword evidence="10 14" id="KW-0408">Iron</keyword>
<dbReference type="GO" id="GO:0051539">
    <property type="term" value="F:4 iron, 4 sulfur cluster binding"/>
    <property type="evidence" value="ECO:0007669"/>
    <property type="project" value="UniProtKB-KW"/>
</dbReference>
<sequence length="1143" mass="132187">MNHMHIGRAGSGKTTQLIERVVQELEQRPLGEKMYFIVPDQMSFEMERRIATDERIAGLVRLEVMSLRRFAFHILRDYGNQAIPFLDETGTQLLLRQVVEESEDELKIFKRTKNMPGFFQGLDELIASFKRSLIEPDMLRQVSDRSLERSPKLNDLALIYERFTERIVDKALHADDYYTTLLELLPKARLDQATIIVDGFYEFSLQEQQVLLALMQQVAEMHISFTMDATDPYAKQTSFGVSQRCYMQLIGQMQELSIPYEEILYDQPIKFQSEGLRHLEQALLKPGYPPVDHDIDGFQMTAAVNRQVEAESAVRKAIQLVRQKGYRFHEMAFVVRHLEPYADHLERAFHMYDVPYFLDQRESMVHHPLVDLIQSALDIVTSGYREETVFRLLKTELLPIPAEDARLALDRFETFVLERGIKGSMWQQPWQLKRRLAEEVRLTEEELAQEEELNHLRTFVVDLIEPLHRRLKQAKTMSAYTKGLYQFLEEQKIAERLMEWRKQALEQDQLLVAREHDQVYEEILHLFEQLEAAAPEHTLSTDLFVQMVETGLESLRFALVPPSLDQVIATDYVRGRLQRVKVVFLLGANDGLIPFVQDQSKLLSENDHDFLHEHGIPVGKASLDVFDDELFYLYQGMMAPSEALYVSYALVDEDGKALQPAAITKQLKRQLLLDRPIKTHFAEAGEHAPQEQLDFVTSPDRAAAATAIELRRLQRRYPIQPIWFEVYNTLLENGQGRERMGLFSSALFYQNQAEALPEGLAHRLYGDSLQASVSRFETYNACSYKHFARYGLRLRERKLYKFEAPDIGNLFHGALNDLSLSIKASGRHWREIDGETCGTLAKEAVEKVTPEIQNAILMSSSRFGYIKKKLTDVVEQTAKMLVEQAKRTDFEPDLFEISFGNATFPPLRFTLPDGTEIEFTGRIDRIDQATIGDQLYVRIIDYKSSARGLDFAEIYYGLAIQMLLYLKTVVEQSELLYQRQAKPAGALYFHVKNPMLRGDLSADEEERNQLLLESYQMQGVILENDEVLRAMDHIAYDERKKSPLVKVTFTKNGLHKTQTKGVVQEEDLSALMDHAWEALKDSSQDIYDGDIAINPFDYQERTPCSFCEYRSVCQFDESLGNQYRPLKPMSEKEVLERLKEEEE</sequence>
<keyword evidence="6 14" id="KW-0378">Hydrolase</keyword>
<dbReference type="GO" id="GO:0046872">
    <property type="term" value="F:metal ion binding"/>
    <property type="evidence" value="ECO:0007669"/>
    <property type="project" value="UniProtKB-KW"/>
</dbReference>
<dbReference type="InterPro" id="IPR014017">
    <property type="entry name" value="DNA_helicase_UvrD-like_C"/>
</dbReference>
<dbReference type="InterPro" id="IPR038726">
    <property type="entry name" value="PDDEXK_AddAB-type"/>
</dbReference>
<keyword evidence="5 14" id="KW-0227">DNA damage</keyword>
<dbReference type="GO" id="GO:0003690">
    <property type="term" value="F:double-stranded DNA binding"/>
    <property type="evidence" value="ECO:0007669"/>
    <property type="project" value="UniProtKB-UniRule"/>
</dbReference>
<evidence type="ECO:0000256" key="3">
    <source>
        <dbReference type="ARBA" id="ARBA00022723"/>
    </source>
</evidence>
<evidence type="ECO:0000256" key="12">
    <source>
        <dbReference type="ARBA" id="ARBA00023125"/>
    </source>
</evidence>
<evidence type="ECO:0000256" key="5">
    <source>
        <dbReference type="ARBA" id="ARBA00022763"/>
    </source>
</evidence>
<organism evidence="16 17">
    <name type="scientific">Exiguobacterium indicum</name>
    <dbReference type="NCBI Taxonomy" id="296995"/>
    <lineage>
        <taxon>Bacteria</taxon>
        <taxon>Bacillati</taxon>
        <taxon>Bacillota</taxon>
        <taxon>Bacilli</taxon>
        <taxon>Bacillales</taxon>
        <taxon>Bacillales Family XII. Incertae Sedis</taxon>
        <taxon>Exiguobacterium</taxon>
    </lineage>
</organism>
<keyword evidence="9 14" id="KW-0067">ATP-binding</keyword>
<evidence type="ECO:0000256" key="7">
    <source>
        <dbReference type="ARBA" id="ARBA00022806"/>
    </source>
</evidence>
<feature type="binding site" evidence="14">
    <location>
        <position position="1113"/>
    </location>
    <ligand>
        <name>[4Fe-4S] cluster</name>
        <dbReference type="ChEBI" id="CHEBI:49883"/>
    </ligand>
</feature>
<comment type="miscellaneous">
    <text evidence="14">Despite having conserved helicase domains, this subunit does not have helicase activity.</text>
</comment>
<keyword evidence="1 14" id="KW-0004">4Fe-4S</keyword>
<dbReference type="Pfam" id="PF12705">
    <property type="entry name" value="PDDEXK_1"/>
    <property type="match status" value="1"/>
</dbReference>
<comment type="function">
    <text evidence="14">The heterodimer acts as both an ATP-dependent DNA helicase and an ATP-dependent, dual-direction single-stranded exonuclease. Recognizes the chi site generating a DNA molecule suitable for the initiation of homologous recombination. The AddB subunit has 5' -&gt; 3' nuclease activity but not helicase activity.</text>
</comment>
<comment type="caution">
    <text evidence="16">The sequence shown here is derived from an EMBL/GenBank/DDBJ whole genome shotgun (WGS) entry which is preliminary data.</text>
</comment>
<evidence type="ECO:0000256" key="6">
    <source>
        <dbReference type="ARBA" id="ARBA00022801"/>
    </source>
</evidence>
<keyword evidence="2 14" id="KW-0540">Nuclease</keyword>
<dbReference type="RefSeq" id="WP_058265046.1">
    <property type="nucleotide sequence ID" value="NZ_FMYN01000002.1"/>
</dbReference>
<evidence type="ECO:0000259" key="15">
    <source>
        <dbReference type="PROSITE" id="PS51217"/>
    </source>
</evidence>
<feature type="domain" description="UvrD-like helicase C-terminal" evidence="15">
    <location>
        <begin position="266"/>
        <end position="565"/>
    </location>
</feature>
<reference evidence="16 17" key="1">
    <citation type="journal article" date="2015" name="Int. J. Syst. Evol. Microbiol.">
        <title>Exiguobacterium enclense sp. nov., isolated from sediment.</title>
        <authorList>
            <person name="Dastager S.G."/>
            <person name="Mawlankar R."/>
            <person name="Sonalkar V.V."/>
            <person name="Thorat M.N."/>
            <person name="Mual P."/>
            <person name="Verma A."/>
            <person name="Krishnamurthi S."/>
            <person name="Tang S.K."/>
            <person name="Li W.J."/>
        </authorList>
    </citation>
    <scope>NUCLEOTIDE SEQUENCE [LARGE SCALE GENOMIC DNA]</scope>
    <source>
        <strain evidence="16 17">NIO-1109</strain>
    </source>
</reference>
<evidence type="ECO:0000256" key="14">
    <source>
        <dbReference type="HAMAP-Rule" id="MF_01452"/>
    </source>
</evidence>
<feature type="binding site" evidence="14">
    <location>
        <position position="1104"/>
    </location>
    <ligand>
        <name>[4Fe-4S] cluster</name>
        <dbReference type="ChEBI" id="CHEBI:49883"/>
    </ligand>
</feature>
<dbReference type="SUPFAM" id="SSF52540">
    <property type="entry name" value="P-loop containing nucleoside triphosphate hydrolases"/>
    <property type="match status" value="2"/>
</dbReference>
<comment type="cofactor">
    <cofactor evidence="14">
        <name>[4Fe-4S] cluster</name>
        <dbReference type="ChEBI" id="CHEBI:49883"/>
    </cofactor>
    <text evidence="14">Binds 1 [4Fe-4S] cluster.</text>
</comment>
<evidence type="ECO:0000256" key="11">
    <source>
        <dbReference type="ARBA" id="ARBA00023014"/>
    </source>
</evidence>
<keyword evidence="8 14" id="KW-0269">Exonuclease</keyword>
<evidence type="ECO:0000256" key="1">
    <source>
        <dbReference type="ARBA" id="ARBA00022485"/>
    </source>
</evidence>
<keyword evidence="4 14" id="KW-0547">Nucleotide-binding</keyword>
<dbReference type="Gene3D" id="3.90.320.10">
    <property type="match status" value="1"/>
</dbReference>
<dbReference type="GO" id="GO:0004386">
    <property type="term" value="F:helicase activity"/>
    <property type="evidence" value="ECO:0007669"/>
    <property type="project" value="UniProtKB-KW"/>
</dbReference>
<dbReference type="PROSITE" id="PS51217">
    <property type="entry name" value="UVRD_HELICASE_CTER"/>
    <property type="match status" value="1"/>
</dbReference>
<evidence type="ECO:0000256" key="9">
    <source>
        <dbReference type="ARBA" id="ARBA00022840"/>
    </source>
</evidence>
<feature type="binding site" evidence="14">
    <location>
        <position position="782"/>
    </location>
    <ligand>
        <name>[4Fe-4S] cluster</name>
        <dbReference type="ChEBI" id="CHEBI:49883"/>
    </ligand>
</feature>
<accession>A0A0V8GFL8</accession>
<evidence type="ECO:0000256" key="13">
    <source>
        <dbReference type="ARBA" id="ARBA00023204"/>
    </source>
</evidence>
<dbReference type="Pfam" id="PF21445">
    <property type="entry name" value="ADDB_N"/>
    <property type="match status" value="1"/>
</dbReference>
<evidence type="ECO:0000313" key="17">
    <source>
        <dbReference type="Proteomes" id="UP000053797"/>
    </source>
</evidence>
<keyword evidence="7 14" id="KW-0347">Helicase</keyword>
<dbReference type="InterPro" id="IPR027417">
    <property type="entry name" value="P-loop_NTPase"/>
</dbReference>
<comment type="cofactor">
    <cofactor evidence="14">
        <name>Mg(2+)</name>
        <dbReference type="ChEBI" id="CHEBI:18420"/>
    </cofactor>
</comment>
<protein>
    <recommendedName>
        <fullName evidence="14">ATP-dependent helicase/deoxyribonuclease subunit B</fullName>
        <ecNumber evidence="14">3.1.-.-</ecNumber>
    </recommendedName>
    <alternativeName>
        <fullName evidence="14">ATP-dependent helicase/nuclease subunit AddB</fullName>
    </alternativeName>
</protein>
<evidence type="ECO:0000256" key="8">
    <source>
        <dbReference type="ARBA" id="ARBA00022839"/>
    </source>
</evidence>
<name>A0A0V8GFL8_9BACL</name>
<dbReference type="InterPro" id="IPR011604">
    <property type="entry name" value="PDDEXK-like_dom_sf"/>
</dbReference>
<evidence type="ECO:0000313" key="16">
    <source>
        <dbReference type="EMBL" id="KSU49070.1"/>
    </source>
</evidence>
<comment type="subunit">
    <text evidence="14">Heterodimer of AddA and AddB.</text>
</comment>
<dbReference type="HAMAP" id="MF_01452">
    <property type="entry name" value="AddB_type1"/>
    <property type="match status" value="1"/>
</dbReference>
<dbReference type="GO" id="GO:0008409">
    <property type="term" value="F:5'-3' exonuclease activity"/>
    <property type="evidence" value="ECO:0007669"/>
    <property type="project" value="UniProtKB-UniRule"/>
</dbReference>
<proteinExistence type="inferred from homology"/>
<gene>
    <name evidence="14" type="primary">addB</name>
    <name evidence="16" type="ORF">AS033_06745</name>
</gene>
<dbReference type="OrthoDB" id="9758506at2"/>
<dbReference type="Gene3D" id="6.10.140.1030">
    <property type="match status" value="1"/>
</dbReference>
<dbReference type="InterPro" id="IPR049035">
    <property type="entry name" value="ADDB_N"/>
</dbReference>
<keyword evidence="13 14" id="KW-0234">DNA repair</keyword>
<dbReference type="Gene3D" id="3.40.50.300">
    <property type="entry name" value="P-loop containing nucleotide triphosphate hydrolases"/>
    <property type="match status" value="3"/>
</dbReference>
<dbReference type="GO" id="GO:0000724">
    <property type="term" value="P:double-strand break repair via homologous recombination"/>
    <property type="evidence" value="ECO:0007669"/>
    <property type="project" value="UniProtKB-UniRule"/>
</dbReference>
<dbReference type="EC" id="3.1.-.-" evidence="14"/>
<evidence type="ECO:0000256" key="10">
    <source>
        <dbReference type="ARBA" id="ARBA00023004"/>
    </source>
</evidence>
<evidence type="ECO:0000256" key="2">
    <source>
        <dbReference type="ARBA" id="ARBA00022722"/>
    </source>
</evidence>
<dbReference type="AlphaFoldDB" id="A0A0V8GFL8"/>
<dbReference type="NCBIfam" id="TIGR02773">
    <property type="entry name" value="addB_Gpos"/>
    <property type="match status" value="1"/>
</dbReference>